<comment type="caution">
    <text evidence="2">The sequence shown here is derived from an EMBL/GenBank/DDBJ whole genome shotgun (WGS) entry which is preliminary data.</text>
</comment>
<name>A0AAW6BPK7_9GAMM</name>
<gene>
    <name evidence="2" type="ORF">PH362_18080</name>
</gene>
<dbReference type="AlphaFoldDB" id="A0AAW6BPK7"/>
<reference evidence="2" key="1">
    <citation type="submission" date="2023-01" db="EMBL/GenBank/DDBJ databases">
        <title>Genome sequencing of Photorhabdus bodei 09-20.</title>
        <authorList>
            <person name="Kalindamar S."/>
            <person name="Kumru S."/>
        </authorList>
    </citation>
    <scope>NUCLEOTIDE SEQUENCE</scope>
    <source>
        <strain evidence="2">09-20</strain>
    </source>
</reference>
<dbReference type="EMBL" id="JAQMFO010000029">
    <property type="protein sequence ID" value="MDB6373785.1"/>
    <property type="molecule type" value="Genomic_DNA"/>
</dbReference>
<dbReference type="Proteomes" id="UP001212996">
    <property type="component" value="Unassembled WGS sequence"/>
</dbReference>
<proteinExistence type="predicted"/>
<protein>
    <submittedName>
        <fullName evidence="2">Uncharacterized protein</fullName>
    </submittedName>
</protein>
<feature type="region of interest" description="Disordered" evidence="1">
    <location>
        <begin position="1"/>
        <end position="35"/>
    </location>
</feature>
<dbReference type="RefSeq" id="WP_271867147.1">
    <property type="nucleotide sequence ID" value="NZ_JAQMFO010000029.1"/>
</dbReference>
<evidence type="ECO:0000256" key="1">
    <source>
        <dbReference type="SAM" id="MobiDB-lite"/>
    </source>
</evidence>
<evidence type="ECO:0000313" key="2">
    <source>
        <dbReference type="EMBL" id="MDB6373785.1"/>
    </source>
</evidence>
<evidence type="ECO:0000313" key="3">
    <source>
        <dbReference type="Proteomes" id="UP001212996"/>
    </source>
</evidence>
<sequence length="117" mass="12915">MPTYAEIAQRDSQIRTAIPPRSTAVPDSTATPNQRNQHLTCIREQGQLVWQAGAGRGHDSVLQDADWPALGCTEFCDVKDGSGHRNGRAQSAVSRYTPAFCPQGRENRLTCWEKGDF</sequence>
<organism evidence="2 3">
    <name type="scientific">Photorhabdus bodei</name>
    <dbReference type="NCBI Taxonomy" id="2029681"/>
    <lineage>
        <taxon>Bacteria</taxon>
        <taxon>Pseudomonadati</taxon>
        <taxon>Pseudomonadota</taxon>
        <taxon>Gammaproteobacteria</taxon>
        <taxon>Enterobacterales</taxon>
        <taxon>Morganellaceae</taxon>
        <taxon>Photorhabdus</taxon>
    </lineage>
</organism>
<feature type="compositionally biased region" description="Polar residues" evidence="1">
    <location>
        <begin position="25"/>
        <end position="35"/>
    </location>
</feature>
<accession>A0AAW6BPK7</accession>